<evidence type="ECO:0000313" key="1">
    <source>
        <dbReference type="EMBL" id="CAE2341370.1"/>
    </source>
</evidence>
<dbReference type="GO" id="GO:0008270">
    <property type="term" value="F:zinc ion binding"/>
    <property type="evidence" value="ECO:0007669"/>
    <property type="project" value="InterPro"/>
</dbReference>
<gene>
    <name evidence="1" type="ORF">GTHE00462_LOCUS39399</name>
</gene>
<dbReference type="AlphaFoldDB" id="A0A7S4UTZ0"/>
<dbReference type="InterPro" id="IPR039744">
    <property type="entry name" value="RIbosomal_uS14_euk_arc"/>
</dbReference>
<dbReference type="Gene3D" id="4.10.830.10">
    <property type="entry name" value="30s Ribosomal Protein S14, Chain N"/>
    <property type="match status" value="2"/>
</dbReference>
<sequence length="157" mass="18048">MGWRKYRPCSSSMGFETVWYARKGPRTDGKVADGKGKVISGKGTRACRCSGNQHGIIRKYDINMTRRDFREKAETMGWRKYRPCSSSMGFETVWYARKGPRTDGKVADGKGKVISGKGTRACRCSGNQHGIIRKYDINMPRRDFREKAETMGWRKYR</sequence>
<protein>
    <recommendedName>
        <fullName evidence="2">Small subunit ribosomal protein S29e, cytoplasmic</fullName>
    </recommendedName>
</protein>
<dbReference type="GO" id="GO:0022627">
    <property type="term" value="C:cytosolic small ribosomal subunit"/>
    <property type="evidence" value="ECO:0007669"/>
    <property type="project" value="TreeGrafter"/>
</dbReference>
<reference evidence="1" key="1">
    <citation type="submission" date="2021-01" db="EMBL/GenBank/DDBJ databases">
        <authorList>
            <person name="Corre E."/>
            <person name="Pelletier E."/>
            <person name="Niang G."/>
            <person name="Scheremetjew M."/>
            <person name="Finn R."/>
            <person name="Kale V."/>
            <person name="Holt S."/>
            <person name="Cochrane G."/>
            <person name="Meng A."/>
            <person name="Brown T."/>
            <person name="Cohen L."/>
        </authorList>
    </citation>
    <scope>NUCLEOTIDE SEQUENCE</scope>
    <source>
        <strain evidence="1">CCMP 2712</strain>
    </source>
</reference>
<dbReference type="PANTHER" id="PTHR12010:SF2">
    <property type="entry name" value="40S RIBOSOMAL PROTEIN S29"/>
    <property type="match status" value="1"/>
</dbReference>
<organism evidence="1">
    <name type="scientific">Guillardia theta</name>
    <name type="common">Cryptophyte</name>
    <name type="synonym">Cryptomonas phi</name>
    <dbReference type="NCBI Taxonomy" id="55529"/>
    <lineage>
        <taxon>Eukaryota</taxon>
        <taxon>Cryptophyceae</taxon>
        <taxon>Pyrenomonadales</taxon>
        <taxon>Geminigeraceae</taxon>
        <taxon>Guillardia</taxon>
    </lineage>
</organism>
<dbReference type="EMBL" id="HBKN01050532">
    <property type="protein sequence ID" value="CAE2341370.1"/>
    <property type="molecule type" value="Transcribed_RNA"/>
</dbReference>
<dbReference type="GO" id="GO:0002181">
    <property type="term" value="P:cytoplasmic translation"/>
    <property type="evidence" value="ECO:0007669"/>
    <property type="project" value="TreeGrafter"/>
</dbReference>
<dbReference type="InterPro" id="IPR043140">
    <property type="entry name" value="Ribosomal_uS14_sf"/>
</dbReference>
<proteinExistence type="predicted"/>
<accession>A0A7S4UTZ0</accession>
<dbReference type="GO" id="GO:0003735">
    <property type="term" value="F:structural constituent of ribosome"/>
    <property type="evidence" value="ECO:0007669"/>
    <property type="project" value="InterPro"/>
</dbReference>
<name>A0A7S4UTZ0_GUITH</name>
<dbReference type="PANTHER" id="PTHR12010">
    <property type="entry name" value="40S RIBOSOMAL PROTEIN S29"/>
    <property type="match status" value="1"/>
</dbReference>
<evidence type="ECO:0008006" key="2">
    <source>
        <dbReference type="Google" id="ProtNLM"/>
    </source>
</evidence>